<keyword evidence="3 7" id="KW-0227">DNA damage</keyword>
<keyword evidence="5 7" id="KW-0234">DNA repair</keyword>
<dbReference type="EMBL" id="BJCL01000006">
    <property type="protein sequence ID" value="GCL63524.1"/>
    <property type="molecule type" value="Genomic_DNA"/>
</dbReference>
<evidence type="ECO:0000259" key="8">
    <source>
        <dbReference type="Pfam" id="PF11967"/>
    </source>
</evidence>
<dbReference type="InterPro" id="IPR022572">
    <property type="entry name" value="DNA_rep/recomb_RecO_N"/>
</dbReference>
<dbReference type="Pfam" id="PF11967">
    <property type="entry name" value="RecO_N"/>
    <property type="match status" value="1"/>
</dbReference>
<evidence type="ECO:0000256" key="3">
    <source>
        <dbReference type="ARBA" id="ARBA00022763"/>
    </source>
</evidence>
<comment type="caution">
    <text evidence="9">The sequence shown here is derived from an EMBL/GenBank/DDBJ whole genome shotgun (WGS) entry which is preliminary data.</text>
</comment>
<evidence type="ECO:0000256" key="1">
    <source>
        <dbReference type="ARBA" id="ARBA00007452"/>
    </source>
</evidence>
<dbReference type="PANTHER" id="PTHR33991">
    <property type="entry name" value="DNA REPAIR PROTEIN RECO"/>
    <property type="match status" value="1"/>
</dbReference>
<dbReference type="SUPFAM" id="SSF57863">
    <property type="entry name" value="ArfGap/RecO-like zinc finger"/>
    <property type="match status" value="1"/>
</dbReference>
<dbReference type="OrthoDB" id="9804792at2"/>
<keyword evidence="10" id="KW-1185">Reference proteome</keyword>
<organism evidence="9 10">
    <name type="scientific">Pseudaquabacterium pictum</name>
    <dbReference type="NCBI Taxonomy" id="2315236"/>
    <lineage>
        <taxon>Bacteria</taxon>
        <taxon>Pseudomonadati</taxon>
        <taxon>Pseudomonadota</taxon>
        <taxon>Betaproteobacteria</taxon>
        <taxon>Burkholderiales</taxon>
        <taxon>Sphaerotilaceae</taxon>
        <taxon>Pseudaquabacterium</taxon>
    </lineage>
</organism>
<dbReference type="InterPro" id="IPR037278">
    <property type="entry name" value="ARFGAP/RecO"/>
</dbReference>
<dbReference type="Gene3D" id="1.20.1440.120">
    <property type="entry name" value="Recombination protein O, C-terminal domain"/>
    <property type="match status" value="1"/>
</dbReference>
<sequence>MASSRSAPQPAFVLHQWDWSETSLILDLFTREQGRLAAVAKGAKRPYSQLRPVLMPFQRLLVLTTRPKAASTDEHADILLLRSAEYAGAGAALPPARLFPGFYLNELLMKLLARGDPHPALFDAYADALQALAVAPDEAPLRAFELLLLRETGLLPELSRTTTTQEPVRPGQHYRLSGDSGLVVAADEAARLPGSLCLALQAALDADDRPALRRACQGGLPALRAQLRALLHYHLGAPALRTRQLMLDVRRLLDAPAPPST</sequence>
<comment type="similarity">
    <text evidence="1 7">Belongs to the RecO family.</text>
</comment>
<evidence type="ECO:0000256" key="6">
    <source>
        <dbReference type="ARBA" id="ARBA00033409"/>
    </source>
</evidence>
<evidence type="ECO:0000256" key="5">
    <source>
        <dbReference type="ARBA" id="ARBA00023204"/>
    </source>
</evidence>
<proteinExistence type="inferred from homology"/>
<dbReference type="Gene3D" id="2.40.50.140">
    <property type="entry name" value="Nucleic acid-binding proteins"/>
    <property type="match status" value="1"/>
</dbReference>
<gene>
    <name evidence="7 9" type="primary">recO</name>
    <name evidence="9" type="ORF">AQPW35_26050</name>
</gene>
<name>A0A480APP8_9BURK</name>
<evidence type="ECO:0000256" key="7">
    <source>
        <dbReference type="HAMAP-Rule" id="MF_00201"/>
    </source>
</evidence>
<dbReference type="InterPro" id="IPR003717">
    <property type="entry name" value="RecO"/>
</dbReference>
<dbReference type="HAMAP" id="MF_00201">
    <property type="entry name" value="RecO"/>
    <property type="match status" value="1"/>
</dbReference>
<dbReference type="GO" id="GO:0006302">
    <property type="term" value="P:double-strand break repair"/>
    <property type="evidence" value="ECO:0007669"/>
    <property type="project" value="TreeGrafter"/>
</dbReference>
<evidence type="ECO:0000313" key="9">
    <source>
        <dbReference type="EMBL" id="GCL63524.1"/>
    </source>
</evidence>
<evidence type="ECO:0000313" key="10">
    <source>
        <dbReference type="Proteomes" id="UP000301751"/>
    </source>
</evidence>
<dbReference type="SUPFAM" id="SSF50249">
    <property type="entry name" value="Nucleic acid-binding proteins"/>
    <property type="match status" value="1"/>
</dbReference>
<dbReference type="GO" id="GO:0006310">
    <property type="term" value="P:DNA recombination"/>
    <property type="evidence" value="ECO:0007669"/>
    <property type="project" value="UniProtKB-UniRule"/>
</dbReference>
<dbReference type="Proteomes" id="UP000301751">
    <property type="component" value="Unassembled WGS sequence"/>
</dbReference>
<dbReference type="InterPro" id="IPR012340">
    <property type="entry name" value="NA-bd_OB-fold"/>
</dbReference>
<evidence type="ECO:0000256" key="2">
    <source>
        <dbReference type="ARBA" id="ARBA00021310"/>
    </source>
</evidence>
<dbReference type="Pfam" id="PF02565">
    <property type="entry name" value="RecO_C"/>
    <property type="match status" value="1"/>
</dbReference>
<evidence type="ECO:0000256" key="4">
    <source>
        <dbReference type="ARBA" id="ARBA00023172"/>
    </source>
</evidence>
<comment type="function">
    <text evidence="7">Involved in DNA repair and RecF pathway recombination.</text>
</comment>
<dbReference type="RefSeq" id="WP_137733270.1">
    <property type="nucleotide sequence ID" value="NZ_BJCL01000006.1"/>
</dbReference>
<protein>
    <recommendedName>
        <fullName evidence="2 7">DNA repair protein RecO</fullName>
    </recommendedName>
    <alternativeName>
        <fullName evidence="6 7">Recombination protein O</fullName>
    </alternativeName>
</protein>
<dbReference type="NCBIfam" id="TIGR00613">
    <property type="entry name" value="reco"/>
    <property type="match status" value="1"/>
</dbReference>
<dbReference type="PANTHER" id="PTHR33991:SF1">
    <property type="entry name" value="DNA REPAIR PROTEIN RECO"/>
    <property type="match status" value="1"/>
</dbReference>
<reference evidence="10" key="1">
    <citation type="submission" date="2019-03" db="EMBL/GenBank/DDBJ databases">
        <title>Aquabacterium pictum sp.nov., the first bacteriochlorophyll a-containing freshwater bacterium in the genus Aquabacterium of the class Betaproteobacteria.</title>
        <authorList>
            <person name="Hirose S."/>
            <person name="Tank M."/>
            <person name="Hara E."/>
            <person name="Tamaki H."/>
            <person name="Takaichi S."/>
            <person name="Haruta S."/>
            <person name="Hanada S."/>
        </authorList>
    </citation>
    <scope>NUCLEOTIDE SEQUENCE [LARGE SCALE GENOMIC DNA]</scope>
    <source>
        <strain evidence="10">W35</strain>
    </source>
</reference>
<dbReference type="AlphaFoldDB" id="A0A480APP8"/>
<keyword evidence="4 7" id="KW-0233">DNA recombination</keyword>
<dbReference type="GO" id="GO:0043590">
    <property type="term" value="C:bacterial nucleoid"/>
    <property type="evidence" value="ECO:0007669"/>
    <property type="project" value="TreeGrafter"/>
</dbReference>
<accession>A0A480APP8</accession>
<feature type="domain" description="DNA replication/recombination mediator RecO N-terminal" evidence="8">
    <location>
        <begin position="9"/>
        <end position="65"/>
    </location>
</feature>
<dbReference type="InterPro" id="IPR042242">
    <property type="entry name" value="RecO_C"/>
</dbReference>